<dbReference type="EMBL" id="CM002872">
    <property type="protein sequence ID" value="KFK36427.1"/>
    <property type="molecule type" value="Genomic_DNA"/>
</dbReference>
<feature type="compositionally biased region" description="Basic and acidic residues" evidence="2">
    <location>
        <begin position="28"/>
        <end position="68"/>
    </location>
</feature>
<evidence type="ECO:0000313" key="3">
    <source>
        <dbReference type="EMBL" id="KFK36427.1"/>
    </source>
</evidence>
<gene>
    <name evidence="3" type="ordered locus">AALP_Aa4g122900</name>
</gene>
<evidence type="ECO:0000313" key="4">
    <source>
        <dbReference type="Proteomes" id="UP000029120"/>
    </source>
</evidence>
<dbReference type="OrthoDB" id="695393at2759"/>
<dbReference type="GO" id="GO:0009414">
    <property type="term" value="P:response to water deprivation"/>
    <property type="evidence" value="ECO:0007669"/>
    <property type="project" value="EnsemblPlants"/>
</dbReference>
<reference evidence="4" key="1">
    <citation type="journal article" date="2015" name="Nat. Plants">
        <title>Genome expansion of Arabis alpina linked with retrotransposition and reduced symmetric DNA methylation.</title>
        <authorList>
            <person name="Willing E.M."/>
            <person name="Rawat V."/>
            <person name="Mandakova T."/>
            <person name="Maumus F."/>
            <person name="James G.V."/>
            <person name="Nordstroem K.J."/>
            <person name="Becker C."/>
            <person name="Warthmann N."/>
            <person name="Chica C."/>
            <person name="Szarzynska B."/>
            <person name="Zytnicki M."/>
            <person name="Albani M.C."/>
            <person name="Kiefer C."/>
            <person name="Bergonzi S."/>
            <person name="Castaings L."/>
            <person name="Mateos J.L."/>
            <person name="Berns M.C."/>
            <person name="Bujdoso N."/>
            <person name="Piofczyk T."/>
            <person name="de Lorenzo L."/>
            <person name="Barrero-Sicilia C."/>
            <person name="Mateos I."/>
            <person name="Piednoel M."/>
            <person name="Hagmann J."/>
            <person name="Chen-Min-Tao R."/>
            <person name="Iglesias-Fernandez R."/>
            <person name="Schuster S.C."/>
            <person name="Alonso-Blanco C."/>
            <person name="Roudier F."/>
            <person name="Carbonero P."/>
            <person name="Paz-Ares J."/>
            <person name="Davis S.J."/>
            <person name="Pecinka A."/>
            <person name="Quesneville H."/>
            <person name="Colot V."/>
            <person name="Lysak M.A."/>
            <person name="Weigel D."/>
            <person name="Coupland G."/>
            <person name="Schneeberger K."/>
        </authorList>
    </citation>
    <scope>NUCLEOTIDE SEQUENCE [LARGE SCALE GENOMIC DNA]</scope>
    <source>
        <strain evidence="4">cv. Pajares</strain>
    </source>
</reference>
<dbReference type="OMA" id="KGAAHYP"/>
<dbReference type="PANTHER" id="PTHR33493:SF32">
    <property type="entry name" value="LATE EMBRYOGENESIS ABUNDANT PROTEIN 18"/>
    <property type="match status" value="1"/>
</dbReference>
<proteinExistence type="inferred from homology"/>
<accession>A0A087H2S5</accession>
<protein>
    <submittedName>
        <fullName evidence="3">Uncharacterized protein</fullName>
    </submittedName>
</protein>
<feature type="compositionally biased region" description="Basic and acidic residues" evidence="2">
    <location>
        <begin position="1"/>
        <end position="19"/>
    </location>
</feature>
<dbReference type="PANTHER" id="PTHR33493">
    <property type="entry name" value="LATE EMBRYOGENESIS ABUNDANT PROTEIN 6-RELATED"/>
    <property type="match status" value="1"/>
</dbReference>
<dbReference type="eggNOG" id="ENOG502SG65">
    <property type="taxonomic scope" value="Eukaryota"/>
</dbReference>
<dbReference type="Proteomes" id="UP000029120">
    <property type="component" value="Chromosome 4"/>
</dbReference>
<dbReference type="GO" id="GO:0009793">
    <property type="term" value="P:embryo development ending in seed dormancy"/>
    <property type="evidence" value="ECO:0007669"/>
    <property type="project" value="InterPro"/>
</dbReference>
<dbReference type="Gramene" id="KFK36427">
    <property type="protein sequence ID" value="KFK36427"/>
    <property type="gene ID" value="AALP_AA4G122900"/>
</dbReference>
<dbReference type="Pfam" id="PF03760">
    <property type="entry name" value="LEA_1"/>
    <property type="match status" value="1"/>
</dbReference>
<dbReference type="AlphaFoldDB" id="A0A087H2S5"/>
<keyword evidence="4" id="KW-1185">Reference proteome</keyword>
<dbReference type="GO" id="GO:0006970">
    <property type="term" value="P:response to osmotic stress"/>
    <property type="evidence" value="ECO:0007669"/>
    <property type="project" value="EnsemblPlants"/>
</dbReference>
<feature type="region of interest" description="Disordered" evidence="2">
    <location>
        <begin position="1"/>
        <end position="97"/>
    </location>
</feature>
<dbReference type="InterPro" id="IPR005513">
    <property type="entry name" value="LEA_1"/>
</dbReference>
<name>A0A087H2S5_ARAAL</name>
<evidence type="ECO:0000256" key="1">
    <source>
        <dbReference type="ARBA" id="ARBA00010975"/>
    </source>
</evidence>
<dbReference type="GO" id="GO:0048868">
    <property type="term" value="P:pollen tube development"/>
    <property type="evidence" value="ECO:0007669"/>
    <property type="project" value="EnsemblPlants"/>
</dbReference>
<comment type="similarity">
    <text evidence="1">Belongs to the LEA type 1 family.</text>
</comment>
<sequence length="97" mass="10487">MQSAKEKISDMASTAKEKLNIGGAKAQGHAEKTMARTTKEKKMAKEREKSKEAQAKAELHQSKADHAADAQVHGHHLPGHSSYPIRTTGATYPPGQL</sequence>
<organism evidence="3 4">
    <name type="scientific">Arabis alpina</name>
    <name type="common">Alpine rock-cress</name>
    <dbReference type="NCBI Taxonomy" id="50452"/>
    <lineage>
        <taxon>Eukaryota</taxon>
        <taxon>Viridiplantae</taxon>
        <taxon>Streptophyta</taxon>
        <taxon>Embryophyta</taxon>
        <taxon>Tracheophyta</taxon>
        <taxon>Spermatophyta</taxon>
        <taxon>Magnoliopsida</taxon>
        <taxon>eudicotyledons</taxon>
        <taxon>Gunneridae</taxon>
        <taxon>Pentapetalae</taxon>
        <taxon>rosids</taxon>
        <taxon>malvids</taxon>
        <taxon>Brassicales</taxon>
        <taxon>Brassicaceae</taxon>
        <taxon>Arabideae</taxon>
        <taxon>Arabis</taxon>
    </lineage>
</organism>
<evidence type="ECO:0000256" key="2">
    <source>
        <dbReference type="SAM" id="MobiDB-lite"/>
    </source>
</evidence>